<reference evidence="3" key="1">
    <citation type="journal article" date="2019" name="Int. J. Syst. Evol. Microbiol.">
        <title>The Global Catalogue of Microorganisms (GCM) 10K type strain sequencing project: providing services to taxonomists for standard genome sequencing and annotation.</title>
        <authorList>
            <consortium name="The Broad Institute Genomics Platform"/>
            <consortium name="The Broad Institute Genome Sequencing Center for Infectious Disease"/>
            <person name="Wu L."/>
            <person name="Ma J."/>
        </authorList>
    </citation>
    <scope>NUCLEOTIDE SEQUENCE [LARGE SCALE GENOMIC DNA]</scope>
    <source>
        <strain evidence="3">TISTR 1571</strain>
    </source>
</reference>
<evidence type="ECO:0000259" key="1">
    <source>
        <dbReference type="SMART" id="SM00746"/>
    </source>
</evidence>
<feature type="domain" description="TRASH" evidence="1">
    <location>
        <begin position="29"/>
        <end position="61"/>
    </location>
</feature>
<dbReference type="RefSeq" id="WP_054753601.1">
    <property type="nucleotide sequence ID" value="NZ_JBHUMZ010000010.1"/>
</dbReference>
<evidence type="ECO:0000313" key="2">
    <source>
        <dbReference type="EMBL" id="MFD2637720.1"/>
    </source>
</evidence>
<evidence type="ECO:0000313" key="3">
    <source>
        <dbReference type="Proteomes" id="UP001597452"/>
    </source>
</evidence>
<dbReference type="Proteomes" id="UP001597452">
    <property type="component" value="Unassembled WGS sequence"/>
</dbReference>
<accession>A0ABW5Q7D0</accession>
<proteinExistence type="predicted"/>
<dbReference type="SMART" id="SM00746">
    <property type="entry name" value="TRASH"/>
    <property type="match status" value="1"/>
</dbReference>
<gene>
    <name evidence="2" type="ORF">ACFSW4_02385</name>
</gene>
<keyword evidence="3" id="KW-1185">Reference proteome</keyword>
<protein>
    <recommendedName>
        <fullName evidence="1">TRASH domain-containing protein</fullName>
    </recommendedName>
</protein>
<comment type="caution">
    <text evidence="2">The sequence shown here is derived from an EMBL/GenBank/DDBJ whole genome shotgun (WGS) entry which is preliminary data.</text>
</comment>
<dbReference type="InterPro" id="IPR011017">
    <property type="entry name" value="TRASH_dom"/>
</dbReference>
<name>A0ABW5Q7D0_9BACI</name>
<organism evidence="2 3">
    <name type="scientific">Piscibacillus salipiscarius</name>
    <dbReference type="NCBI Taxonomy" id="299480"/>
    <lineage>
        <taxon>Bacteria</taxon>
        <taxon>Bacillati</taxon>
        <taxon>Bacillota</taxon>
        <taxon>Bacilli</taxon>
        <taxon>Bacillales</taxon>
        <taxon>Bacillaceae</taxon>
        <taxon>Piscibacillus</taxon>
    </lineage>
</organism>
<sequence length="69" mass="8208">MDLEHPTITRMRRTGYPRIRAEIERTFECEQCKRELSGHVIHHKDGHFCNETCLGEHLAENEEFEEVIV</sequence>
<dbReference type="EMBL" id="JBHUMZ010000010">
    <property type="protein sequence ID" value="MFD2637720.1"/>
    <property type="molecule type" value="Genomic_DNA"/>
</dbReference>